<reference evidence="2" key="3">
    <citation type="submission" date="2021-05" db="EMBL/GenBank/DDBJ databases">
        <title>Protein family content uncovers lineage relationships and bacterial pathway maintenance mechanisms in DPANN archaea.</title>
        <authorList>
            <person name="Castelle C.J."/>
            <person name="Meheust R."/>
            <person name="Jaffe A.L."/>
            <person name="Seitz K."/>
            <person name="Gong X."/>
            <person name="Baker B.J."/>
            <person name="Banfield J.F."/>
        </authorList>
    </citation>
    <scope>NUCLEOTIDE SEQUENCE</scope>
    <source>
        <strain evidence="2">RIFCSPLOWO2_01_FULL_58_19</strain>
    </source>
</reference>
<gene>
    <name evidence="1" type="ORF">HA252_06015</name>
    <name evidence="2" type="ORF">J4203_05910</name>
</gene>
<accession>A0A7J4JGQ6</accession>
<organism evidence="1 3">
    <name type="scientific">Candidatus Iainarchaeum sp</name>
    <dbReference type="NCBI Taxonomy" id="3101447"/>
    <lineage>
        <taxon>Archaea</taxon>
        <taxon>Candidatus Iainarchaeota</taxon>
        <taxon>Candidatus Iainarchaeia</taxon>
        <taxon>Candidatus Iainarchaeales</taxon>
        <taxon>Candidatus Iainarchaeaceae</taxon>
        <taxon>Candidatus Iainarchaeum</taxon>
    </lineage>
</organism>
<dbReference type="GO" id="GO:0003677">
    <property type="term" value="F:DNA binding"/>
    <property type="evidence" value="ECO:0007669"/>
    <property type="project" value="UniProtKB-KW"/>
</dbReference>
<dbReference type="InterPro" id="IPR037914">
    <property type="entry name" value="SpoVT-AbrB_sf"/>
</dbReference>
<dbReference type="Gene3D" id="2.10.260.10">
    <property type="match status" value="1"/>
</dbReference>
<evidence type="ECO:0000313" key="1">
    <source>
        <dbReference type="EMBL" id="HIH16932.1"/>
    </source>
</evidence>
<name>A0A7J4JGQ6_9ARCH</name>
<dbReference type="EMBL" id="JAGVWE010000005">
    <property type="protein sequence ID" value="MBS3063380.1"/>
    <property type="molecule type" value="Genomic_DNA"/>
</dbReference>
<evidence type="ECO:0000313" key="2">
    <source>
        <dbReference type="EMBL" id="MBS3063380.1"/>
    </source>
</evidence>
<protein>
    <submittedName>
        <fullName evidence="1">AbrB/MazE/SpoVT family DNA-binding domain-containing protein</fullName>
    </submittedName>
</protein>
<evidence type="ECO:0000313" key="3">
    <source>
        <dbReference type="Proteomes" id="UP000564964"/>
    </source>
</evidence>
<dbReference type="EMBL" id="DUGH01000145">
    <property type="protein sequence ID" value="HIH16932.1"/>
    <property type="molecule type" value="Genomic_DNA"/>
</dbReference>
<reference evidence="2" key="2">
    <citation type="submission" date="2021-03" db="EMBL/GenBank/DDBJ databases">
        <authorList>
            <person name="Jaffe A."/>
        </authorList>
    </citation>
    <scope>NUCLEOTIDE SEQUENCE</scope>
    <source>
        <strain evidence="2">RIFCSPLOWO2_01_FULL_58_19</strain>
    </source>
</reference>
<dbReference type="AlphaFoldDB" id="A0A7J4JGQ6"/>
<comment type="caution">
    <text evidence="1">The sequence shown here is derived from an EMBL/GenBank/DDBJ whole genome shotgun (WGS) entry which is preliminary data.</text>
</comment>
<dbReference type="Proteomes" id="UP000678237">
    <property type="component" value="Unassembled WGS sequence"/>
</dbReference>
<dbReference type="SUPFAM" id="SSF89447">
    <property type="entry name" value="AbrB/MazE/MraZ-like"/>
    <property type="match status" value="1"/>
</dbReference>
<sequence length="82" mass="9504">MATIVETTKMSTKGQIIIPKQTRRFTDSSTETVFTVVPLDRDTIILRKVDPHKVVAEFQKIRRQIKDKLSEAEINEIVHRAR</sequence>
<dbReference type="Proteomes" id="UP000564964">
    <property type="component" value="Unassembled WGS sequence"/>
</dbReference>
<reference evidence="1" key="1">
    <citation type="journal article" date="2020" name="bioRxiv">
        <title>A rank-normalized archaeal taxonomy based on genome phylogeny resolves widespread incomplete and uneven classifications.</title>
        <authorList>
            <person name="Rinke C."/>
            <person name="Chuvochina M."/>
            <person name="Mussig A.J."/>
            <person name="Chaumeil P.-A."/>
            <person name="Waite D.W."/>
            <person name="Whitman W.B."/>
            <person name="Parks D.H."/>
            <person name="Hugenholtz P."/>
        </authorList>
    </citation>
    <scope>NUCLEOTIDE SEQUENCE</scope>
    <source>
        <strain evidence="1">UBA10219</strain>
    </source>
</reference>
<proteinExistence type="predicted"/>
<keyword evidence="1" id="KW-0238">DNA-binding</keyword>